<feature type="domain" description="Integrase core" evidence="1">
    <location>
        <begin position="8"/>
        <end position="124"/>
    </location>
</feature>
<dbReference type="AlphaFoldDB" id="A0AAW0P494"/>
<organism evidence="2 3">
    <name type="scientific">Mugilogobius chulae</name>
    <name type="common">yellowstripe goby</name>
    <dbReference type="NCBI Taxonomy" id="88201"/>
    <lineage>
        <taxon>Eukaryota</taxon>
        <taxon>Metazoa</taxon>
        <taxon>Chordata</taxon>
        <taxon>Craniata</taxon>
        <taxon>Vertebrata</taxon>
        <taxon>Euteleostomi</taxon>
        <taxon>Actinopterygii</taxon>
        <taxon>Neopterygii</taxon>
        <taxon>Teleostei</taxon>
        <taxon>Neoteleostei</taxon>
        <taxon>Acanthomorphata</taxon>
        <taxon>Gobiaria</taxon>
        <taxon>Gobiiformes</taxon>
        <taxon>Gobioidei</taxon>
        <taxon>Gobiidae</taxon>
        <taxon>Gobionellinae</taxon>
        <taxon>Mugilogobius</taxon>
    </lineage>
</organism>
<dbReference type="Pfam" id="PF24764">
    <property type="entry name" value="rva_4"/>
    <property type="match status" value="1"/>
</dbReference>
<dbReference type="PANTHER" id="PTHR46791">
    <property type="entry name" value="EXPRESSED PROTEIN"/>
    <property type="match status" value="1"/>
</dbReference>
<accession>A0AAW0P494</accession>
<evidence type="ECO:0000259" key="1">
    <source>
        <dbReference type="Pfam" id="PF24764"/>
    </source>
</evidence>
<evidence type="ECO:0000313" key="3">
    <source>
        <dbReference type="Proteomes" id="UP001460270"/>
    </source>
</evidence>
<protein>
    <recommendedName>
        <fullName evidence="1">Integrase core domain-containing protein</fullName>
    </recommendedName>
</protein>
<comment type="caution">
    <text evidence="2">The sequence shown here is derived from an EMBL/GenBank/DDBJ whole genome shotgun (WGS) entry which is preliminary data.</text>
</comment>
<name>A0AAW0P494_9GOBI</name>
<proteinExistence type="predicted"/>
<dbReference type="EMBL" id="JBBPFD010000009">
    <property type="protein sequence ID" value="KAK7912569.1"/>
    <property type="molecule type" value="Genomic_DNA"/>
</dbReference>
<dbReference type="Proteomes" id="UP001460270">
    <property type="component" value="Unassembled WGS sequence"/>
</dbReference>
<keyword evidence="3" id="KW-1185">Reference proteome</keyword>
<evidence type="ECO:0000313" key="2">
    <source>
        <dbReference type="EMBL" id="KAK7912569.1"/>
    </source>
</evidence>
<sequence length="161" mass="18545">MEAVERSGGCPRIVRADKGTENVKVRDFQTFLRRNIQDDSTISSYIGGASTANQRIESWWGFLRRQCMEFYITLFSDLKDRGLFDGGYLDKGLLQFCFMGIIQDELDKTQQVWDSHIIRPSRNERVPSGRPRVMYTIPEFYATQDCLSPVDRADVLLMSEG</sequence>
<gene>
    <name evidence="2" type="ORF">WMY93_012780</name>
</gene>
<dbReference type="PANTHER" id="PTHR46791:SF13">
    <property type="entry name" value="CLR5 DOMAIN-CONTAINING PROTEIN"/>
    <property type="match status" value="1"/>
</dbReference>
<reference evidence="3" key="1">
    <citation type="submission" date="2024-04" db="EMBL/GenBank/DDBJ databases">
        <title>Salinicola lusitanus LLJ914,a marine bacterium isolated from the Okinawa Trough.</title>
        <authorList>
            <person name="Li J."/>
        </authorList>
    </citation>
    <scope>NUCLEOTIDE SEQUENCE [LARGE SCALE GENOMIC DNA]</scope>
</reference>
<dbReference type="InterPro" id="IPR058913">
    <property type="entry name" value="Integrase_dom_put"/>
</dbReference>